<dbReference type="OMA" id="RYVMSSM"/>
<name>D8PZE1_SCHCM</name>
<evidence type="ECO:0000256" key="10">
    <source>
        <dbReference type="RuleBase" id="RU000461"/>
    </source>
</evidence>
<organism evidence="12">
    <name type="scientific">Schizophyllum commune (strain H4-8 / FGSC 9210)</name>
    <name type="common">Split gill fungus</name>
    <dbReference type="NCBI Taxonomy" id="578458"/>
    <lineage>
        <taxon>Eukaryota</taxon>
        <taxon>Fungi</taxon>
        <taxon>Dikarya</taxon>
        <taxon>Basidiomycota</taxon>
        <taxon>Agaricomycotina</taxon>
        <taxon>Agaricomycetes</taxon>
        <taxon>Agaricomycetidae</taxon>
        <taxon>Agaricales</taxon>
        <taxon>Schizophyllaceae</taxon>
        <taxon>Schizophyllum</taxon>
    </lineage>
</organism>
<dbReference type="Pfam" id="PF00067">
    <property type="entry name" value="p450"/>
    <property type="match status" value="1"/>
</dbReference>
<dbReference type="GO" id="GO:0004497">
    <property type="term" value="F:monooxygenase activity"/>
    <property type="evidence" value="ECO:0007669"/>
    <property type="project" value="UniProtKB-KW"/>
</dbReference>
<dbReference type="eggNOG" id="KOG0156">
    <property type="taxonomic scope" value="Eukaryota"/>
</dbReference>
<dbReference type="HOGENOM" id="CLU_001570_2_3_1"/>
<dbReference type="InterPro" id="IPR017972">
    <property type="entry name" value="Cyt_P450_CS"/>
</dbReference>
<dbReference type="RefSeq" id="XP_003033749.1">
    <property type="nucleotide sequence ID" value="XM_003033703.1"/>
</dbReference>
<evidence type="ECO:0000256" key="1">
    <source>
        <dbReference type="ARBA" id="ARBA00001971"/>
    </source>
</evidence>
<dbReference type="InterPro" id="IPR001128">
    <property type="entry name" value="Cyt_P450"/>
</dbReference>
<evidence type="ECO:0000256" key="9">
    <source>
        <dbReference type="PIRSR" id="PIRSR602401-1"/>
    </source>
</evidence>
<dbReference type="GeneID" id="9585374"/>
<comment type="cofactor">
    <cofactor evidence="1 9">
        <name>heme</name>
        <dbReference type="ChEBI" id="CHEBI:30413"/>
    </cofactor>
</comment>
<dbReference type="InterPro" id="IPR002401">
    <property type="entry name" value="Cyt_P450_E_grp-I"/>
</dbReference>
<accession>D8PZE1</accession>
<dbReference type="GO" id="GO:0016705">
    <property type="term" value="F:oxidoreductase activity, acting on paired donors, with incorporation or reduction of molecular oxygen"/>
    <property type="evidence" value="ECO:0007669"/>
    <property type="project" value="InterPro"/>
</dbReference>
<evidence type="ECO:0000256" key="8">
    <source>
        <dbReference type="ARBA" id="ARBA00023033"/>
    </source>
</evidence>
<comment type="similarity">
    <text evidence="3 10">Belongs to the cytochrome P450 family.</text>
</comment>
<dbReference type="KEGG" id="scm:SCHCO_081631"/>
<dbReference type="PROSITE" id="PS00086">
    <property type="entry name" value="CYTOCHROME_P450"/>
    <property type="match status" value="1"/>
</dbReference>
<dbReference type="Proteomes" id="UP000007431">
    <property type="component" value="Unassembled WGS sequence"/>
</dbReference>
<evidence type="ECO:0000256" key="6">
    <source>
        <dbReference type="ARBA" id="ARBA00023002"/>
    </source>
</evidence>
<dbReference type="InterPro" id="IPR036396">
    <property type="entry name" value="Cyt_P450_sf"/>
</dbReference>
<evidence type="ECO:0000256" key="5">
    <source>
        <dbReference type="ARBA" id="ARBA00022723"/>
    </source>
</evidence>
<dbReference type="InterPro" id="IPR050364">
    <property type="entry name" value="Cytochrome_P450_fung"/>
</dbReference>
<evidence type="ECO:0008006" key="13">
    <source>
        <dbReference type="Google" id="ProtNLM"/>
    </source>
</evidence>
<reference evidence="11 12" key="1">
    <citation type="journal article" date="2010" name="Nat. Biotechnol.">
        <title>Genome sequence of the model mushroom Schizophyllum commune.</title>
        <authorList>
            <person name="Ohm R.A."/>
            <person name="de Jong J.F."/>
            <person name="Lugones L.G."/>
            <person name="Aerts A."/>
            <person name="Kothe E."/>
            <person name="Stajich J.E."/>
            <person name="de Vries R.P."/>
            <person name="Record E."/>
            <person name="Levasseur A."/>
            <person name="Baker S.E."/>
            <person name="Bartholomew K.A."/>
            <person name="Coutinho P.M."/>
            <person name="Erdmann S."/>
            <person name="Fowler T.J."/>
            <person name="Gathman A.C."/>
            <person name="Lombard V."/>
            <person name="Henrissat B."/>
            <person name="Knabe N."/>
            <person name="Kuees U."/>
            <person name="Lilly W.W."/>
            <person name="Lindquist E."/>
            <person name="Lucas S."/>
            <person name="Magnuson J.K."/>
            <person name="Piumi F."/>
            <person name="Raudaskoski M."/>
            <person name="Salamov A."/>
            <person name="Schmutz J."/>
            <person name="Schwarze F.W.M.R."/>
            <person name="vanKuyk P.A."/>
            <person name="Horton J.S."/>
            <person name="Grigoriev I.V."/>
            <person name="Woesten H.A.B."/>
        </authorList>
    </citation>
    <scope>NUCLEOTIDE SEQUENCE [LARGE SCALE GENOMIC DNA]</scope>
    <source>
        <strain evidence="12">H4-8 / FGSC 9210</strain>
    </source>
</reference>
<evidence type="ECO:0000313" key="11">
    <source>
        <dbReference type="EMBL" id="EFI98846.1"/>
    </source>
</evidence>
<comment type="pathway">
    <text evidence="2">Secondary metabolite biosynthesis.</text>
</comment>
<dbReference type="CDD" id="cd11065">
    <property type="entry name" value="CYP64-like"/>
    <property type="match status" value="1"/>
</dbReference>
<keyword evidence="6 10" id="KW-0560">Oxidoreductase</keyword>
<sequence>MPLSGLDYALAGAGTFLAYKYATRPDPRPLPPGPKGLPLIGNMLDLPQSHAWKTFAKWGEEYGPICSINVLGTRLVIINDPDVAVDLLDKRAKNTSDRPSFHMADLIGWDRTISNLRSESTHKEYRKLVGRVIGTRGHVHKFDRTSELQATLFLRRLLENHNDPETAIRTTALSVVLALVYGYKIQEKDDPFVKIADQVMAEFGDVTRPGAYMVDVFPALKHVPAWFPGAGFQKKAAEYRQTLETFAEMPWQIVRKSVEAGEDNNSYAANLLREGDLSEKRLHEIKWSASSFYAAGSDTTVSIILNYFIAACKYPEVQKKAQAEIDRVVGTDRLPSITDRANLPYVEALVTELYRWLPVAPLALPHRAVNDDVYNGMLIPKDATIFANVWSFFHNPAIYKEPFEFNPERYLGETPERDPRDIGVFGFGRRSCPGEHLADVSVWISVTKAIAAFNVEKALDEQGNPIEPVAEGMDGIISRPLPFPCVAKPRSEQYLHIIDEDIARLS</sequence>
<keyword evidence="8 10" id="KW-0503">Monooxygenase</keyword>
<gene>
    <name evidence="11" type="ORF">SCHCODRAFT_81631</name>
</gene>
<evidence type="ECO:0000256" key="4">
    <source>
        <dbReference type="ARBA" id="ARBA00022617"/>
    </source>
</evidence>
<evidence type="ECO:0000313" key="12">
    <source>
        <dbReference type="Proteomes" id="UP000007431"/>
    </source>
</evidence>
<dbReference type="OrthoDB" id="2789670at2759"/>
<keyword evidence="4 9" id="KW-0349">Heme</keyword>
<proteinExistence type="inferred from homology"/>
<dbReference type="GO" id="GO:0005506">
    <property type="term" value="F:iron ion binding"/>
    <property type="evidence" value="ECO:0007669"/>
    <property type="project" value="InterPro"/>
</dbReference>
<keyword evidence="7 9" id="KW-0408">Iron</keyword>
<dbReference type="EMBL" id="GL377304">
    <property type="protein sequence ID" value="EFI98846.1"/>
    <property type="molecule type" value="Genomic_DNA"/>
</dbReference>
<dbReference type="GO" id="GO:0020037">
    <property type="term" value="F:heme binding"/>
    <property type="evidence" value="ECO:0007669"/>
    <property type="project" value="InterPro"/>
</dbReference>
<dbReference type="AlphaFoldDB" id="D8PZE1"/>
<keyword evidence="5 9" id="KW-0479">Metal-binding</keyword>
<dbReference type="Gene3D" id="1.10.630.10">
    <property type="entry name" value="Cytochrome P450"/>
    <property type="match status" value="1"/>
</dbReference>
<dbReference type="PANTHER" id="PTHR46300">
    <property type="entry name" value="P450, PUTATIVE (EUROFUNG)-RELATED-RELATED"/>
    <property type="match status" value="1"/>
</dbReference>
<dbReference type="InParanoid" id="D8PZE1"/>
<evidence type="ECO:0000256" key="3">
    <source>
        <dbReference type="ARBA" id="ARBA00010617"/>
    </source>
</evidence>
<keyword evidence="12" id="KW-1185">Reference proteome</keyword>
<dbReference type="VEuPathDB" id="FungiDB:SCHCODRAFT_081631"/>
<dbReference type="PANTHER" id="PTHR46300:SF7">
    <property type="entry name" value="P450, PUTATIVE (EUROFUNG)-RELATED"/>
    <property type="match status" value="1"/>
</dbReference>
<evidence type="ECO:0000256" key="2">
    <source>
        <dbReference type="ARBA" id="ARBA00005179"/>
    </source>
</evidence>
<evidence type="ECO:0000256" key="7">
    <source>
        <dbReference type="ARBA" id="ARBA00023004"/>
    </source>
</evidence>
<protein>
    <recommendedName>
        <fullName evidence="13">Cytochrome P450</fullName>
    </recommendedName>
</protein>
<dbReference type="PRINTS" id="PR00463">
    <property type="entry name" value="EP450I"/>
</dbReference>
<feature type="binding site" description="axial binding residue" evidence="9">
    <location>
        <position position="432"/>
    </location>
    <ligand>
        <name>heme</name>
        <dbReference type="ChEBI" id="CHEBI:30413"/>
    </ligand>
    <ligandPart>
        <name>Fe</name>
        <dbReference type="ChEBI" id="CHEBI:18248"/>
    </ligandPart>
</feature>
<dbReference type="SUPFAM" id="SSF48264">
    <property type="entry name" value="Cytochrome P450"/>
    <property type="match status" value="1"/>
</dbReference>